<organism evidence="3 4">
    <name type="scientific">Enterococcus eurekensis</name>
    <dbReference type="NCBI Taxonomy" id="1159753"/>
    <lineage>
        <taxon>Bacteria</taxon>
        <taxon>Bacillati</taxon>
        <taxon>Bacillota</taxon>
        <taxon>Bacilli</taxon>
        <taxon>Lactobacillales</taxon>
        <taxon>Enterococcaceae</taxon>
        <taxon>Enterococcus</taxon>
    </lineage>
</organism>
<feature type="domain" description="6-phospho-N-acetylmuramidase N-terminal" evidence="2">
    <location>
        <begin position="5"/>
        <end position="239"/>
    </location>
</feature>
<dbReference type="Pfam" id="PF19200">
    <property type="entry name" value="MupG_N"/>
    <property type="match status" value="1"/>
</dbReference>
<dbReference type="InterPro" id="IPR043797">
    <property type="entry name" value="MupG_N"/>
</dbReference>
<evidence type="ECO:0000259" key="1">
    <source>
        <dbReference type="Pfam" id="PF05913"/>
    </source>
</evidence>
<dbReference type="EMBL" id="JBHSGT010000004">
    <property type="protein sequence ID" value="MFC4709097.1"/>
    <property type="molecule type" value="Genomic_DNA"/>
</dbReference>
<keyword evidence="4" id="KW-1185">Reference proteome</keyword>
<name>A0ABV9M002_9ENTE</name>
<dbReference type="Pfam" id="PF05913">
    <property type="entry name" value="MupG_C"/>
    <property type="match status" value="1"/>
</dbReference>
<dbReference type="Gene3D" id="3.20.20.70">
    <property type="entry name" value="Aldolase class I"/>
    <property type="match status" value="1"/>
</dbReference>
<dbReference type="InterPro" id="IPR043894">
    <property type="entry name" value="MupG_C"/>
</dbReference>
<evidence type="ECO:0000259" key="2">
    <source>
        <dbReference type="Pfam" id="PF19200"/>
    </source>
</evidence>
<dbReference type="InterPro" id="IPR017853">
    <property type="entry name" value="GH"/>
</dbReference>
<dbReference type="PANTHER" id="PTHR38435">
    <property type="match status" value="1"/>
</dbReference>
<feature type="domain" description="6-phospho-N-acetylmuramidase C-terminal" evidence="1">
    <location>
        <begin position="247"/>
        <end position="360"/>
    </location>
</feature>
<gene>
    <name evidence="3" type="ORF">ACFO3L_00340</name>
</gene>
<dbReference type="SUPFAM" id="SSF51445">
    <property type="entry name" value="(Trans)glycosidases"/>
    <property type="match status" value="1"/>
</dbReference>
<dbReference type="Gene3D" id="2.40.100.10">
    <property type="entry name" value="Cyclophilin-like"/>
    <property type="match status" value="1"/>
</dbReference>
<dbReference type="SUPFAM" id="SSF50891">
    <property type="entry name" value="Cyclophilin-like"/>
    <property type="match status" value="1"/>
</dbReference>
<evidence type="ECO:0000313" key="4">
    <source>
        <dbReference type="Proteomes" id="UP001596026"/>
    </source>
</evidence>
<reference evidence="4" key="1">
    <citation type="journal article" date="2019" name="Int. J. Syst. Evol. Microbiol.">
        <title>The Global Catalogue of Microorganisms (GCM) 10K type strain sequencing project: providing services to taxonomists for standard genome sequencing and annotation.</title>
        <authorList>
            <consortium name="The Broad Institute Genomics Platform"/>
            <consortium name="The Broad Institute Genome Sequencing Center for Infectious Disease"/>
            <person name="Wu L."/>
            <person name="Ma J."/>
        </authorList>
    </citation>
    <scope>NUCLEOTIDE SEQUENCE [LARGE SCALE GENOMIC DNA]</scope>
    <source>
        <strain evidence="4">CGMCC 1.19061</strain>
    </source>
</reference>
<dbReference type="Proteomes" id="UP001596026">
    <property type="component" value="Unassembled WGS sequence"/>
</dbReference>
<proteinExistence type="predicted"/>
<dbReference type="InterPro" id="IPR008589">
    <property type="entry name" value="MupG"/>
</dbReference>
<dbReference type="InterPro" id="IPR029000">
    <property type="entry name" value="Cyclophilin-like_dom_sf"/>
</dbReference>
<dbReference type="InterPro" id="IPR013785">
    <property type="entry name" value="Aldolase_TIM"/>
</dbReference>
<dbReference type="RefSeq" id="WP_379962801.1">
    <property type="nucleotide sequence ID" value="NZ_JBHSGT010000004.1"/>
</dbReference>
<accession>A0ABV9M002</accession>
<evidence type="ECO:0000313" key="3">
    <source>
        <dbReference type="EMBL" id="MFC4709097.1"/>
    </source>
</evidence>
<dbReference type="PANTHER" id="PTHR38435:SF1">
    <property type="entry name" value="DUF871 DOMAIN-CONTAINING PROTEIN"/>
    <property type="match status" value="1"/>
</dbReference>
<protein>
    <submittedName>
        <fullName evidence="3">DUF871 domain-containing protein</fullName>
    </submittedName>
</protein>
<sequence>MKRRLGVSLYPDNSDFNQGKDYLVLAKKYGFSRIFMSMLEVSEGRESVFNKFKKIIDYAKSLDFEVILDIAPAIFEALNISYDDLSFFEEVGADGIRLDLGFDGSKEALLSFNPYGLIIELNMSNDVAYLDNILTYEANKPFIYGCHNFYPQDRSALSLDFFVACSQRFKNQGIRTAAFVTSNEATLGPWDVNDGLPTLEMHRYLPIEVQTKHLFAIGLIDDVIIGNAYASEAELQVMSEVNRYQLSFEVEFVPEVNDVEKEIVLKNQHVRRGDITARMVRSTVVRKIYQKDANPVHDNHLVFKRGDIVIGNDLFGKYKNELQIVLEEHQDNRKNKVGQIIDDEHLLLDYIKPWSKFLFQ</sequence>
<comment type="caution">
    <text evidence="3">The sequence shown here is derived from an EMBL/GenBank/DDBJ whole genome shotgun (WGS) entry which is preliminary data.</text>
</comment>